<dbReference type="InterPro" id="IPR040079">
    <property type="entry name" value="Glutathione_S-Trfase"/>
</dbReference>
<protein>
    <submittedName>
        <fullName evidence="3">Glutathione S-transferase</fullName>
    </submittedName>
</protein>
<sequence length="215" mass="23977">MIKIFSEDNMPQLKVTYFDVHGGRAEPIRLALAVGGIDFEDHRFAYPEFAEVRKTTPFGQVPTLTVDGVQVTQCDAQLRYAGKLAGLYPNDAFQALLCDEVMFVVEEASMRMGPTYRMTGEEQKAARLALVNGSIPVYLRWLEQQLKAHGGEYFADNRLTVADLKVFVDIRGLNSGRLDHVPTDLVEQVAPALNAHMKRVAEHPAVAAYYAKFAK</sequence>
<evidence type="ECO:0000259" key="2">
    <source>
        <dbReference type="PROSITE" id="PS50405"/>
    </source>
</evidence>
<keyword evidence="4" id="KW-1185">Reference proteome</keyword>
<dbReference type="Pfam" id="PF14497">
    <property type="entry name" value="GST_C_3"/>
    <property type="match status" value="1"/>
</dbReference>
<dbReference type="PROSITE" id="PS50405">
    <property type="entry name" value="GST_CTER"/>
    <property type="match status" value="1"/>
</dbReference>
<dbReference type="Gene3D" id="1.20.1050.10">
    <property type="match status" value="1"/>
</dbReference>
<dbReference type="SFLD" id="SFLDG01205">
    <property type="entry name" value="AMPS.1"/>
    <property type="match status" value="1"/>
</dbReference>
<reference evidence="3" key="1">
    <citation type="submission" date="2023-09" db="EMBL/GenBank/DDBJ databases">
        <title>Undibacterium sp. 20NA77.5 isolated from freshwater.</title>
        <authorList>
            <person name="Le V."/>
            <person name="Ko S.-R."/>
            <person name="Ahn C.-Y."/>
            <person name="Oh H.-M."/>
        </authorList>
    </citation>
    <scope>NUCLEOTIDE SEQUENCE</scope>
    <source>
        <strain evidence="3">20NA77.5</strain>
    </source>
</reference>
<dbReference type="SUPFAM" id="SSF52833">
    <property type="entry name" value="Thioredoxin-like"/>
    <property type="match status" value="1"/>
</dbReference>
<dbReference type="InterPro" id="IPR050213">
    <property type="entry name" value="GST_superfamily"/>
</dbReference>
<organism evidence="3 4">
    <name type="scientific">Undibacterium cyanobacteriorum</name>
    <dbReference type="NCBI Taxonomy" id="3073561"/>
    <lineage>
        <taxon>Bacteria</taxon>
        <taxon>Pseudomonadati</taxon>
        <taxon>Pseudomonadota</taxon>
        <taxon>Betaproteobacteria</taxon>
        <taxon>Burkholderiales</taxon>
        <taxon>Oxalobacteraceae</taxon>
        <taxon>Undibacterium</taxon>
    </lineage>
</organism>
<dbReference type="InterPro" id="IPR036249">
    <property type="entry name" value="Thioredoxin-like_sf"/>
</dbReference>
<dbReference type="InterPro" id="IPR004045">
    <property type="entry name" value="Glutathione_S-Trfase_N"/>
</dbReference>
<dbReference type="InterPro" id="IPR004046">
    <property type="entry name" value="GST_C"/>
</dbReference>
<dbReference type="SFLD" id="SFLDS00019">
    <property type="entry name" value="Glutathione_Transferase_(cytos"/>
    <property type="match status" value="1"/>
</dbReference>
<dbReference type="SUPFAM" id="SSF47616">
    <property type="entry name" value="GST C-terminal domain-like"/>
    <property type="match status" value="1"/>
</dbReference>
<accession>A0ABY9RHS6</accession>
<dbReference type="PANTHER" id="PTHR11571:SF150">
    <property type="entry name" value="GLUTATHIONE S-TRANSFERASE"/>
    <property type="match status" value="1"/>
</dbReference>
<evidence type="ECO:0000259" key="1">
    <source>
        <dbReference type="PROSITE" id="PS50404"/>
    </source>
</evidence>
<dbReference type="SFLD" id="SFLDG00363">
    <property type="entry name" value="AMPS_(cytGST):_Alpha-__Mu-__Pi"/>
    <property type="match status" value="1"/>
</dbReference>
<proteinExistence type="predicted"/>
<dbReference type="Gene3D" id="3.40.30.10">
    <property type="entry name" value="Glutaredoxin"/>
    <property type="match status" value="1"/>
</dbReference>
<evidence type="ECO:0000313" key="4">
    <source>
        <dbReference type="Proteomes" id="UP001181355"/>
    </source>
</evidence>
<dbReference type="CDD" id="cd03039">
    <property type="entry name" value="GST_N_Sigma_like"/>
    <property type="match status" value="1"/>
</dbReference>
<dbReference type="InterPro" id="IPR010987">
    <property type="entry name" value="Glutathione-S-Trfase_C-like"/>
</dbReference>
<feature type="domain" description="GST N-terminal" evidence="1">
    <location>
        <begin position="12"/>
        <end position="89"/>
    </location>
</feature>
<dbReference type="Pfam" id="PF02798">
    <property type="entry name" value="GST_N"/>
    <property type="match status" value="1"/>
</dbReference>
<dbReference type="PANTHER" id="PTHR11571">
    <property type="entry name" value="GLUTATHIONE S-TRANSFERASE"/>
    <property type="match status" value="1"/>
</dbReference>
<gene>
    <name evidence="3" type="ORF">RF679_00540</name>
</gene>
<dbReference type="CDD" id="cd03192">
    <property type="entry name" value="GST_C_Sigma_like"/>
    <property type="match status" value="1"/>
</dbReference>
<name>A0ABY9RHS6_9BURK</name>
<evidence type="ECO:0000313" key="3">
    <source>
        <dbReference type="EMBL" id="WMW80782.1"/>
    </source>
</evidence>
<dbReference type="Proteomes" id="UP001181355">
    <property type="component" value="Chromosome"/>
</dbReference>
<dbReference type="RefSeq" id="WP_309482273.1">
    <property type="nucleotide sequence ID" value="NZ_CP133720.1"/>
</dbReference>
<dbReference type="EMBL" id="CP133720">
    <property type="protein sequence ID" value="WMW80782.1"/>
    <property type="molecule type" value="Genomic_DNA"/>
</dbReference>
<dbReference type="PROSITE" id="PS50404">
    <property type="entry name" value="GST_NTER"/>
    <property type="match status" value="1"/>
</dbReference>
<feature type="domain" description="GST C-terminal" evidence="2">
    <location>
        <begin position="91"/>
        <end position="215"/>
    </location>
</feature>
<dbReference type="InterPro" id="IPR036282">
    <property type="entry name" value="Glutathione-S-Trfase_C_sf"/>
</dbReference>